<evidence type="ECO:0000256" key="13">
    <source>
        <dbReference type="SAM" id="Phobius"/>
    </source>
</evidence>
<keyword evidence="11 13" id="KW-0472">Membrane</keyword>
<dbReference type="Proteomes" id="UP000176241">
    <property type="component" value="Unassembled WGS sequence"/>
</dbReference>
<dbReference type="GO" id="GO:0005886">
    <property type="term" value="C:plasma membrane"/>
    <property type="evidence" value="ECO:0007669"/>
    <property type="project" value="UniProtKB-SubCell"/>
</dbReference>
<keyword evidence="3" id="KW-1003">Cell membrane</keyword>
<evidence type="ECO:0000313" key="16">
    <source>
        <dbReference type="EMBL" id="OGY44240.1"/>
    </source>
</evidence>
<dbReference type="Gene3D" id="3.40.710.10">
    <property type="entry name" value="DD-peptidase/beta-lactamase superfamily"/>
    <property type="match status" value="1"/>
</dbReference>
<organism evidence="16 17">
    <name type="scientific">Candidatus Buchananbacteria bacterium RIFCSPHIGHO2_01_FULL_39_8</name>
    <dbReference type="NCBI Taxonomy" id="1797533"/>
    <lineage>
        <taxon>Bacteria</taxon>
        <taxon>Candidatus Buchananiibacteriota</taxon>
    </lineage>
</organism>
<keyword evidence="6 13" id="KW-0812">Transmembrane</keyword>
<keyword evidence="9" id="KW-0573">Peptidoglycan synthesis</keyword>
<evidence type="ECO:0000256" key="8">
    <source>
        <dbReference type="ARBA" id="ARBA00022960"/>
    </source>
</evidence>
<gene>
    <name evidence="16" type="ORF">A2731_03415</name>
</gene>
<evidence type="ECO:0000256" key="1">
    <source>
        <dbReference type="ARBA" id="ARBA00004167"/>
    </source>
</evidence>
<keyword evidence="5" id="KW-0645">Protease</keyword>
<dbReference type="NCBIfam" id="TIGR03423">
    <property type="entry name" value="pbp2_mrdA"/>
    <property type="match status" value="1"/>
</dbReference>
<dbReference type="InterPro" id="IPR017790">
    <property type="entry name" value="Penicillin-binding_protein_2"/>
</dbReference>
<evidence type="ECO:0000256" key="6">
    <source>
        <dbReference type="ARBA" id="ARBA00022692"/>
    </source>
</evidence>
<dbReference type="PANTHER" id="PTHR30627">
    <property type="entry name" value="PEPTIDOGLYCAN D,D-TRANSPEPTIDASE"/>
    <property type="match status" value="1"/>
</dbReference>
<dbReference type="AlphaFoldDB" id="A0A1G1XXD5"/>
<feature type="domain" description="Penicillin-binding protein dimerisation" evidence="15">
    <location>
        <begin position="96"/>
        <end position="271"/>
    </location>
</feature>
<keyword evidence="4" id="KW-0997">Cell inner membrane</keyword>
<dbReference type="GO" id="GO:0071555">
    <property type="term" value="P:cell wall organization"/>
    <property type="evidence" value="ECO:0007669"/>
    <property type="project" value="UniProtKB-KW"/>
</dbReference>
<sequence>MIKKSGHNPFGPSLGKSYYIGKREDGIDWFKSSPKEESKNNQTLTPFLGKRKVQLWVGILILSAAILLARVSYVQLIRGHDFKSIAEGNRVRIRDIKVTRGVIYDRYNNLLAENVPSLSLVVIPVDLPNNEEEVEEIINRLSKITGQPQQEIRRLIKEQPSYSYQPVLIKENLDFEEAVLAKIESYNYPGVVLKVDSSRNYLVSKEVPSVSHILGYLGKINPNDLDFYLAAGYSLDDYVGLTGVELSYEETLKGRNGKEYVEVDAFGEVKKVLAYQEPEAGDSLVLTIDLELQKEVERILKKTLDVYNKKKASVIVLDPNSGEILSLVSWPAFDNNLFVGGISQEELEKLINEPDQPLFSRSISGEYPSGSTFKLIIASAALQEKLITPQTSFNSVGGIAVDRWFFPDWKAGGHGWTNVIKALSESVNTFFYIIGGGYEDFDGLGVRKIKKYAELFGLNQKLGLDLPNEASGFLPSPEWKEEAKKEIWYIGDTYHLAIGQGDILVTPLQVAVWTSVFANGGTLYKPHLVKSFLDIDNNQTEVKPEVLRKNFIDQDYIKIVNQGLRQAVLSGSAKSLYDLPLSIAAKTGTAQWSTKKSPHGWLTAFAPYQNPELVVTVLVEEGEEGSITAVPIARDIINWWSANR</sequence>
<dbReference type="InterPro" id="IPR050515">
    <property type="entry name" value="Beta-lactam/transpept"/>
</dbReference>
<keyword evidence="10 13" id="KW-1133">Transmembrane helix</keyword>
<comment type="subcellular location">
    <subcellularLocation>
        <location evidence="2">Cell membrane</location>
    </subcellularLocation>
    <subcellularLocation>
        <location evidence="1">Membrane</location>
        <topology evidence="1">Single-pass membrane protein</topology>
    </subcellularLocation>
</comment>
<evidence type="ECO:0000256" key="11">
    <source>
        <dbReference type="ARBA" id="ARBA00023136"/>
    </source>
</evidence>
<evidence type="ECO:0000259" key="14">
    <source>
        <dbReference type="Pfam" id="PF00905"/>
    </source>
</evidence>
<evidence type="ECO:0000256" key="10">
    <source>
        <dbReference type="ARBA" id="ARBA00022989"/>
    </source>
</evidence>
<evidence type="ECO:0000256" key="4">
    <source>
        <dbReference type="ARBA" id="ARBA00022519"/>
    </source>
</evidence>
<proteinExistence type="predicted"/>
<dbReference type="InterPro" id="IPR005311">
    <property type="entry name" value="PBP_dimer"/>
</dbReference>
<dbReference type="GO" id="GO:0008658">
    <property type="term" value="F:penicillin binding"/>
    <property type="evidence" value="ECO:0007669"/>
    <property type="project" value="InterPro"/>
</dbReference>
<reference evidence="16 17" key="1">
    <citation type="journal article" date="2016" name="Nat. Commun.">
        <title>Thousands of microbial genomes shed light on interconnected biogeochemical processes in an aquifer system.</title>
        <authorList>
            <person name="Anantharaman K."/>
            <person name="Brown C.T."/>
            <person name="Hug L.A."/>
            <person name="Sharon I."/>
            <person name="Castelle C.J."/>
            <person name="Probst A.J."/>
            <person name="Thomas B.C."/>
            <person name="Singh A."/>
            <person name="Wilkins M.J."/>
            <person name="Karaoz U."/>
            <person name="Brodie E.L."/>
            <person name="Williams K.H."/>
            <person name="Hubbard S.S."/>
            <person name="Banfield J.F."/>
        </authorList>
    </citation>
    <scope>NUCLEOTIDE SEQUENCE [LARGE SCALE GENOMIC DNA]</scope>
</reference>
<protein>
    <submittedName>
        <fullName evidence="16">Penicillin-binding protein 2</fullName>
    </submittedName>
</protein>
<dbReference type="PANTHER" id="PTHR30627:SF2">
    <property type="entry name" value="PEPTIDOGLYCAN D,D-TRANSPEPTIDASE MRDA"/>
    <property type="match status" value="1"/>
</dbReference>
<dbReference type="Pfam" id="PF03717">
    <property type="entry name" value="PBP_dimer"/>
    <property type="match status" value="1"/>
</dbReference>
<dbReference type="Pfam" id="PF00905">
    <property type="entry name" value="Transpeptidase"/>
    <property type="match status" value="1"/>
</dbReference>
<comment type="caution">
    <text evidence="16">The sequence shown here is derived from an EMBL/GenBank/DDBJ whole genome shotgun (WGS) entry which is preliminary data.</text>
</comment>
<dbReference type="InterPro" id="IPR036138">
    <property type="entry name" value="PBP_dimer_sf"/>
</dbReference>
<evidence type="ECO:0000256" key="12">
    <source>
        <dbReference type="ARBA" id="ARBA00023316"/>
    </source>
</evidence>
<dbReference type="GO" id="GO:0006508">
    <property type="term" value="P:proteolysis"/>
    <property type="evidence" value="ECO:0007669"/>
    <property type="project" value="UniProtKB-KW"/>
</dbReference>
<dbReference type="Gene3D" id="3.90.1310.10">
    <property type="entry name" value="Penicillin-binding protein 2a (Domain 2)"/>
    <property type="match status" value="1"/>
</dbReference>
<dbReference type="SUPFAM" id="SSF56519">
    <property type="entry name" value="Penicillin binding protein dimerisation domain"/>
    <property type="match status" value="1"/>
</dbReference>
<evidence type="ECO:0000256" key="9">
    <source>
        <dbReference type="ARBA" id="ARBA00022984"/>
    </source>
</evidence>
<evidence type="ECO:0000256" key="7">
    <source>
        <dbReference type="ARBA" id="ARBA00022801"/>
    </source>
</evidence>
<keyword evidence="8" id="KW-0133">Cell shape</keyword>
<dbReference type="STRING" id="1797533.A2731_03415"/>
<dbReference type="GO" id="GO:0009002">
    <property type="term" value="F:serine-type D-Ala-D-Ala carboxypeptidase activity"/>
    <property type="evidence" value="ECO:0007669"/>
    <property type="project" value="InterPro"/>
</dbReference>
<evidence type="ECO:0000259" key="15">
    <source>
        <dbReference type="Pfam" id="PF03717"/>
    </source>
</evidence>
<feature type="transmembrane region" description="Helical" evidence="13">
    <location>
        <begin position="55"/>
        <end position="73"/>
    </location>
</feature>
<dbReference type="InterPro" id="IPR012338">
    <property type="entry name" value="Beta-lactam/transpept-like"/>
</dbReference>
<feature type="domain" description="Penicillin-binding protein transpeptidase" evidence="14">
    <location>
        <begin position="313"/>
        <end position="637"/>
    </location>
</feature>
<dbReference type="InterPro" id="IPR001460">
    <property type="entry name" value="PCN-bd_Tpept"/>
</dbReference>
<accession>A0A1G1XXD5</accession>
<evidence type="ECO:0000313" key="17">
    <source>
        <dbReference type="Proteomes" id="UP000176241"/>
    </source>
</evidence>
<dbReference type="GO" id="GO:0009252">
    <property type="term" value="P:peptidoglycan biosynthetic process"/>
    <property type="evidence" value="ECO:0007669"/>
    <property type="project" value="UniProtKB-KW"/>
</dbReference>
<dbReference type="GO" id="GO:0008360">
    <property type="term" value="P:regulation of cell shape"/>
    <property type="evidence" value="ECO:0007669"/>
    <property type="project" value="UniProtKB-KW"/>
</dbReference>
<name>A0A1G1XXD5_9BACT</name>
<keyword evidence="7" id="KW-0378">Hydrolase</keyword>
<keyword evidence="12" id="KW-0961">Cell wall biogenesis/degradation</keyword>
<evidence type="ECO:0000256" key="5">
    <source>
        <dbReference type="ARBA" id="ARBA00022670"/>
    </source>
</evidence>
<dbReference type="Gene3D" id="3.30.1390.30">
    <property type="entry name" value="Penicillin-binding protein 2a, domain 3"/>
    <property type="match status" value="1"/>
</dbReference>
<dbReference type="EMBL" id="MHIC01000031">
    <property type="protein sequence ID" value="OGY44240.1"/>
    <property type="molecule type" value="Genomic_DNA"/>
</dbReference>
<evidence type="ECO:0000256" key="3">
    <source>
        <dbReference type="ARBA" id="ARBA00022475"/>
    </source>
</evidence>
<evidence type="ECO:0000256" key="2">
    <source>
        <dbReference type="ARBA" id="ARBA00004236"/>
    </source>
</evidence>
<dbReference type="GO" id="GO:0071972">
    <property type="term" value="F:peptidoglycan L,D-transpeptidase activity"/>
    <property type="evidence" value="ECO:0007669"/>
    <property type="project" value="TreeGrafter"/>
</dbReference>
<dbReference type="SUPFAM" id="SSF56601">
    <property type="entry name" value="beta-lactamase/transpeptidase-like"/>
    <property type="match status" value="1"/>
</dbReference>